<feature type="signal peptide" evidence="1">
    <location>
        <begin position="1"/>
        <end position="24"/>
    </location>
</feature>
<keyword evidence="1" id="KW-0732">Signal</keyword>
<name>A0AAW9SI25_9BACT</name>
<protein>
    <submittedName>
        <fullName evidence="2">DUF3078 domain-containing protein</fullName>
    </submittedName>
</protein>
<evidence type="ECO:0000256" key="1">
    <source>
        <dbReference type="SAM" id="SignalP"/>
    </source>
</evidence>
<keyword evidence="3" id="KW-1185">Reference proteome</keyword>
<gene>
    <name evidence="2" type="ORF">AAG747_20575</name>
</gene>
<dbReference type="InterPro" id="IPR021428">
    <property type="entry name" value="DUF3078"/>
</dbReference>
<sequence>MKLIPLKVASLFTILLCLGGYVQAQVDTTVFRMADPAMMQTLEKISPELLHTLRRPHISRAYTQKVSLANLALIDDKTIHLPQKLKVKEYKEVSGLRLRDLFWTQKGSVSFDFSNVGLVNWQGGGEPSISLGGRLEYENKRESKASRWTNQFRFDYGVAKLGDRDFRKTRDEIFFATQFNGRFNRHWSFSNTLNFKSQIAEGKKYDGDDNATKISNFMAPGYLQATMGIQYEDLDYYKSFDFTVVASPIAGKLTFVLDEELSEQGKFGVEKGKKVRSEMGFNLHSTFNAVLLERIKFLSKMNFFSNFVNLGKFDVDWETSFDMRINKYLSTVLGTRLIYDEDMTTDIQFQHVLKLKLEYQL</sequence>
<accession>A0AAW9SI25</accession>
<dbReference type="Pfam" id="PF11276">
    <property type="entry name" value="DUF3078"/>
    <property type="match status" value="1"/>
</dbReference>
<evidence type="ECO:0000313" key="3">
    <source>
        <dbReference type="Proteomes" id="UP001403385"/>
    </source>
</evidence>
<organism evidence="2 3">
    <name type="scientific">Rapidithrix thailandica</name>
    <dbReference type="NCBI Taxonomy" id="413964"/>
    <lineage>
        <taxon>Bacteria</taxon>
        <taxon>Pseudomonadati</taxon>
        <taxon>Bacteroidota</taxon>
        <taxon>Cytophagia</taxon>
        <taxon>Cytophagales</taxon>
        <taxon>Flammeovirgaceae</taxon>
        <taxon>Rapidithrix</taxon>
    </lineage>
</organism>
<feature type="chain" id="PRO_5043970560" evidence="1">
    <location>
        <begin position="25"/>
        <end position="361"/>
    </location>
</feature>
<dbReference type="AlphaFoldDB" id="A0AAW9SI25"/>
<evidence type="ECO:0000313" key="2">
    <source>
        <dbReference type="EMBL" id="MEN7550326.1"/>
    </source>
</evidence>
<reference evidence="2 3" key="1">
    <citation type="submission" date="2024-04" db="EMBL/GenBank/DDBJ databases">
        <title>Novel genus in family Flammeovirgaceae.</title>
        <authorList>
            <person name="Nguyen T.H."/>
            <person name="Vuong T.Q."/>
            <person name="Le H."/>
            <person name="Kim S.-G."/>
        </authorList>
    </citation>
    <scope>NUCLEOTIDE SEQUENCE [LARGE SCALE GENOMIC DNA]</scope>
    <source>
        <strain evidence="2 3">JCM 23209</strain>
    </source>
</reference>
<dbReference type="Proteomes" id="UP001403385">
    <property type="component" value="Unassembled WGS sequence"/>
</dbReference>
<proteinExistence type="predicted"/>
<comment type="caution">
    <text evidence="2">The sequence shown here is derived from an EMBL/GenBank/DDBJ whole genome shotgun (WGS) entry which is preliminary data.</text>
</comment>
<dbReference type="RefSeq" id="WP_346823108.1">
    <property type="nucleotide sequence ID" value="NZ_JBDKWZ010000013.1"/>
</dbReference>
<dbReference type="EMBL" id="JBDKWZ010000013">
    <property type="protein sequence ID" value="MEN7550326.1"/>
    <property type="molecule type" value="Genomic_DNA"/>
</dbReference>